<reference evidence="9 10" key="1">
    <citation type="submission" date="2019-09" db="EMBL/GenBank/DDBJ databases">
        <authorList>
            <person name="Feng G."/>
        </authorList>
    </citation>
    <scope>NUCLEOTIDE SEQUENCE [LARGE SCALE GENOMIC DNA]</scope>
    <source>
        <strain evidence="8 9">KACC 19283</strain>
        <strain evidence="7 10">KACC 19284</strain>
    </source>
</reference>
<dbReference type="NCBIfam" id="TIGR00773">
    <property type="entry name" value="NhaA"/>
    <property type="match status" value="1"/>
</dbReference>
<comment type="catalytic activity">
    <reaction evidence="6">
        <text>Na(+)(in) + 2 H(+)(out) = Na(+)(out) + 2 H(+)(in)</text>
        <dbReference type="Rhea" id="RHEA:29251"/>
        <dbReference type="ChEBI" id="CHEBI:15378"/>
        <dbReference type="ChEBI" id="CHEBI:29101"/>
    </reaction>
</comment>
<dbReference type="RefSeq" id="WP_150411931.1">
    <property type="nucleotide sequence ID" value="NZ_JBNNIY010000008.1"/>
</dbReference>
<feature type="transmembrane region" description="Helical" evidence="6">
    <location>
        <begin position="364"/>
        <end position="384"/>
    </location>
</feature>
<gene>
    <name evidence="6 8" type="primary">nhaA</name>
    <name evidence="8" type="ORF">F4U95_12060</name>
    <name evidence="7" type="ORF">F4U96_13890</name>
</gene>
<dbReference type="EMBL" id="VYQB01000010">
    <property type="protein sequence ID" value="KAA9015293.1"/>
    <property type="molecule type" value="Genomic_DNA"/>
</dbReference>
<feature type="transmembrane region" description="Helical" evidence="6">
    <location>
        <begin position="261"/>
        <end position="280"/>
    </location>
</feature>
<dbReference type="HAMAP" id="MF_01844">
    <property type="entry name" value="NhaA"/>
    <property type="match status" value="1"/>
</dbReference>
<feature type="transmembrane region" description="Helical" evidence="6">
    <location>
        <begin position="180"/>
        <end position="198"/>
    </location>
</feature>
<keyword evidence="2 6" id="KW-1003">Cell membrane</keyword>
<dbReference type="NCBIfam" id="NF007111">
    <property type="entry name" value="PRK09560.1"/>
    <property type="match status" value="1"/>
</dbReference>
<dbReference type="Proteomes" id="UP000325933">
    <property type="component" value="Unassembled WGS sequence"/>
</dbReference>
<dbReference type="PANTHER" id="PTHR30341">
    <property type="entry name" value="SODIUM ION/PROTON ANTIPORTER NHAA-RELATED"/>
    <property type="match status" value="1"/>
</dbReference>
<keyword evidence="6" id="KW-0915">Sodium</keyword>
<feature type="transmembrane region" description="Helical" evidence="6">
    <location>
        <begin position="21"/>
        <end position="40"/>
    </location>
</feature>
<evidence type="ECO:0000256" key="2">
    <source>
        <dbReference type="ARBA" id="ARBA00022475"/>
    </source>
</evidence>
<evidence type="ECO:0000256" key="6">
    <source>
        <dbReference type="HAMAP-Rule" id="MF_01844"/>
    </source>
</evidence>
<keyword evidence="10" id="KW-1185">Reference proteome</keyword>
<dbReference type="Pfam" id="PF06965">
    <property type="entry name" value="Na_H_antiport_1"/>
    <property type="match status" value="1"/>
</dbReference>
<keyword evidence="6" id="KW-0813">Transport</keyword>
<keyword evidence="6" id="KW-0739">Sodium transport</keyword>
<feature type="transmembrane region" description="Helical" evidence="6">
    <location>
        <begin position="205"/>
        <end position="233"/>
    </location>
</feature>
<dbReference type="EMBL" id="VYQA01000008">
    <property type="protein sequence ID" value="KAA9029257.1"/>
    <property type="molecule type" value="Genomic_DNA"/>
</dbReference>
<feature type="transmembrane region" description="Helical" evidence="6">
    <location>
        <begin position="287"/>
        <end position="311"/>
    </location>
</feature>
<organism evidence="8 9">
    <name type="scientific">Sphingobium limneticum</name>
    <dbReference type="NCBI Taxonomy" id="1007511"/>
    <lineage>
        <taxon>Bacteria</taxon>
        <taxon>Pseudomonadati</taxon>
        <taxon>Pseudomonadota</taxon>
        <taxon>Alphaproteobacteria</taxon>
        <taxon>Sphingomonadales</taxon>
        <taxon>Sphingomonadaceae</taxon>
        <taxon>Sphingobium</taxon>
    </lineage>
</organism>
<evidence type="ECO:0000256" key="4">
    <source>
        <dbReference type="ARBA" id="ARBA00022989"/>
    </source>
</evidence>
<keyword evidence="6" id="KW-0050">Antiport</keyword>
<dbReference type="GO" id="GO:0006885">
    <property type="term" value="P:regulation of pH"/>
    <property type="evidence" value="ECO:0007669"/>
    <property type="project" value="UniProtKB-UniRule"/>
</dbReference>
<dbReference type="PANTHER" id="PTHR30341:SF0">
    <property type="entry name" value="NA(+)_H(+) ANTIPORTER NHAA"/>
    <property type="match status" value="1"/>
</dbReference>
<evidence type="ECO:0000313" key="10">
    <source>
        <dbReference type="Proteomes" id="UP000326364"/>
    </source>
</evidence>
<dbReference type="Gene3D" id="1.20.1530.10">
    <property type="entry name" value="Na+/H+ antiporter like domain"/>
    <property type="match status" value="1"/>
</dbReference>
<keyword evidence="3 6" id="KW-0812">Transmembrane</keyword>
<evidence type="ECO:0000256" key="5">
    <source>
        <dbReference type="ARBA" id="ARBA00023136"/>
    </source>
</evidence>
<comment type="function">
    <text evidence="6">Na(+)/H(+) antiporter that extrudes sodium in exchange for external protons.</text>
</comment>
<keyword evidence="5 6" id="KW-0472">Membrane</keyword>
<evidence type="ECO:0000256" key="1">
    <source>
        <dbReference type="ARBA" id="ARBA00004429"/>
    </source>
</evidence>
<feature type="transmembrane region" description="Helical" evidence="6">
    <location>
        <begin position="93"/>
        <end position="113"/>
    </location>
</feature>
<keyword evidence="4 6" id="KW-1133">Transmembrane helix</keyword>
<protein>
    <recommendedName>
        <fullName evidence="6">Na(+)/H(+) antiporter NhaA</fullName>
    </recommendedName>
    <alternativeName>
        <fullName evidence="6">Sodium/proton antiporter NhaA</fullName>
    </alternativeName>
</protein>
<dbReference type="GO" id="GO:0005886">
    <property type="term" value="C:plasma membrane"/>
    <property type="evidence" value="ECO:0007669"/>
    <property type="project" value="UniProtKB-SubCell"/>
</dbReference>
<accession>A0A5J5I4X1</accession>
<dbReference type="InterPro" id="IPR023171">
    <property type="entry name" value="Na/H_antiporter_dom_sf"/>
</dbReference>
<feature type="transmembrane region" description="Helical" evidence="6">
    <location>
        <begin position="152"/>
        <end position="174"/>
    </location>
</feature>
<keyword evidence="6" id="KW-0406">Ion transport</keyword>
<sequence>MTQIYARQSAIRRFLEAQSSAGIVLMAAAVVALVIANSPLGTSYAAMLHAYLGPLSLSHWINDGMMAVFFLLVGLEIKREVLDGQLSTWSRRILPGVAAAGGMIVPALIYLAFNRGPTAAGWAIPAATDIAFALGVIAMLGNRVPASLRVFLAALAIIDDLGAVVIIALFYTAGLSLPDLAGAGVALCVLIALNRLGVRRLSPYLLVGVILWVFVLRSGIHATLAGVMLAFTIPMERTPGRSDADCVSPLHRLEQLLHTPVGFLIVPIFGLTNAAVPVLGLPPGAMLAPVTVGTAAGLLIGKVVGVFGFSILAVKTGLADMPAHANRLQLFGVALLCGIGFTMSIFITLLAFPTSPLLQAEAKIGVLGGSFIAGLLGFVMLRMVSGTESPRHQDIAP</sequence>
<evidence type="ECO:0000256" key="3">
    <source>
        <dbReference type="ARBA" id="ARBA00022692"/>
    </source>
</evidence>
<feature type="transmembrane region" description="Helical" evidence="6">
    <location>
        <begin position="60"/>
        <end position="77"/>
    </location>
</feature>
<proteinExistence type="inferred from homology"/>
<feature type="transmembrane region" description="Helical" evidence="6">
    <location>
        <begin position="331"/>
        <end position="352"/>
    </location>
</feature>
<dbReference type="NCBIfam" id="NF007112">
    <property type="entry name" value="PRK09561.1"/>
    <property type="match status" value="1"/>
</dbReference>
<comment type="similarity">
    <text evidence="6">Belongs to the NhaA Na(+)/H(+) (TC 2.A.33) antiporter family.</text>
</comment>
<evidence type="ECO:0000313" key="9">
    <source>
        <dbReference type="Proteomes" id="UP000325933"/>
    </source>
</evidence>
<evidence type="ECO:0000313" key="8">
    <source>
        <dbReference type="EMBL" id="KAA9029257.1"/>
    </source>
</evidence>
<feature type="transmembrane region" description="Helical" evidence="6">
    <location>
        <begin position="119"/>
        <end position="140"/>
    </location>
</feature>
<comment type="subcellular location">
    <subcellularLocation>
        <location evidence="1">Cell inner membrane</location>
        <topology evidence="1">Multi-pass membrane protein</topology>
    </subcellularLocation>
    <subcellularLocation>
        <location evidence="6">Cell membrane</location>
        <topology evidence="6">Multi-pass membrane protein</topology>
    </subcellularLocation>
</comment>
<comment type="caution">
    <text evidence="8">The sequence shown here is derived from an EMBL/GenBank/DDBJ whole genome shotgun (WGS) entry which is preliminary data.</text>
</comment>
<dbReference type="GO" id="GO:0015385">
    <property type="term" value="F:sodium:proton antiporter activity"/>
    <property type="evidence" value="ECO:0007669"/>
    <property type="project" value="UniProtKB-UniRule"/>
</dbReference>
<name>A0A5J5I4X1_9SPHN</name>
<dbReference type="InterPro" id="IPR004670">
    <property type="entry name" value="NhaA"/>
</dbReference>
<dbReference type="AlphaFoldDB" id="A0A5J5I4X1"/>
<evidence type="ECO:0000313" key="7">
    <source>
        <dbReference type="EMBL" id="KAA9015293.1"/>
    </source>
</evidence>
<dbReference type="Proteomes" id="UP000326364">
    <property type="component" value="Unassembled WGS sequence"/>
</dbReference>